<keyword evidence="3" id="KW-1185">Reference proteome</keyword>
<organism evidence="2 3">
    <name type="scientific">Blastomyces silverae</name>
    <dbReference type="NCBI Taxonomy" id="2060906"/>
    <lineage>
        <taxon>Eukaryota</taxon>
        <taxon>Fungi</taxon>
        <taxon>Dikarya</taxon>
        <taxon>Ascomycota</taxon>
        <taxon>Pezizomycotina</taxon>
        <taxon>Eurotiomycetes</taxon>
        <taxon>Eurotiomycetidae</taxon>
        <taxon>Onygenales</taxon>
        <taxon>Ajellomycetaceae</taxon>
        <taxon>Blastomyces</taxon>
    </lineage>
</organism>
<dbReference type="EMBL" id="LDEV01002901">
    <property type="protein sequence ID" value="KLJ07121.1"/>
    <property type="molecule type" value="Genomic_DNA"/>
</dbReference>
<evidence type="ECO:0000313" key="3">
    <source>
        <dbReference type="Proteomes" id="UP000053573"/>
    </source>
</evidence>
<feature type="compositionally biased region" description="Polar residues" evidence="1">
    <location>
        <begin position="33"/>
        <end position="59"/>
    </location>
</feature>
<reference evidence="3" key="1">
    <citation type="journal article" date="2015" name="PLoS Genet.">
        <title>The dynamic genome and transcriptome of the human fungal pathogen Blastomyces and close relative Emmonsia.</title>
        <authorList>
            <person name="Munoz J.F."/>
            <person name="Gauthier G.M."/>
            <person name="Desjardins C.A."/>
            <person name="Gallo J.E."/>
            <person name="Holder J."/>
            <person name="Sullivan T.D."/>
            <person name="Marty A.J."/>
            <person name="Carmen J.C."/>
            <person name="Chen Z."/>
            <person name="Ding L."/>
            <person name="Gujja S."/>
            <person name="Magrini V."/>
            <person name="Misas E."/>
            <person name="Mitreva M."/>
            <person name="Priest M."/>
            <person name="Saif S."/>
            <person name="Whiston E.A."/>
            <person name="Young S."/>
            <person name="Zeng Q."/>
            <person name="Goldman W.E."/>
            <person name="Mardis E.R."/>
            <person name="Taylor J.W."/>
            <person name="McEwen J.G."/>
            <person name="Clay O.K."/>
            <person name="Klein B.S."/>
            <person name="Cuomo C.A."/>
        </authorList>
    </citation>
    <scope>NUCLEOTIDE SEQUENCE [LARGE SCALE GENOMIC DNA]</scope>
    <source>
        <strain evidence="3">UAMH 139</strain>
    </source>
</reference>
<gene>
    <name evidence="2" type="ORF">EMPG_17373</name>
</gene>
<dbReference type="Proteomes" id="UP000053573">
    <property type="component" value="Unassembled WGS sequence"/>
</dbReference>
<sequence length="59" mass="6809">MRRECCAKARKPRSEKKDNYDRRNSDVAKKQRTLPQIHSLQHCQSSSMPVTSCCSRSPS</sequence>
<feature type="region of interest" description="Disordered" evidence="1">
    <location>
        <begin position="1"/>
        <end position="59"/>
    </location>
</feature>
<comment type="caution">
    <text evidence="2">The sequence shown here is derived from an EMBL/GenBank/DDBJ whole genome shotgun (WGS) entry which is preliminary data.</text>
</comment>
<proteinExistence type="predicted"/>
<evidence type="ECO:0000256" key="1">
    <source>
        <dbReference type="SAM" id="MobiDB-lite"/>
    </source>
</evidence>
<dbReference type="AlphaFoldDB" id="A0A0H1BCZ6"/>
<accession>A0A0H1BCZ6</accession>
<evidence type="ECO:0000313" key="2">
    <source>
        <dbReference type="EMBL" id="KLJ07121.1"/>
    </source>
</evidence>
<protein>
    <submittedName>
        <fullName evidence="2">Uncharacterized protein</fullName>
    </submittedName>
</protein>
<feature type="compositionally biased region" description="Basic and acidic residues" evidence="1">
    <location>
        <begin position="15"/>
        <end position="29"/>
    </location>
</feature>
<name>A0A0H1BCZ6_9EURO</name>